<sequence length="25" mass="3070">MEYSVDVERGNRVDDYVAVLERWRL</sequence>
<reference evidence="2" key="1">
    <citation type="submission" date="2016-06" db="EMBL/GenBank/DDBJ databases">
        <title>Parallel loss of symbiosis genes in relatives of nitrogen-fixing non-legume Parasponia.</title>
        <authorList>
            <person name="Van Velzen R."/>
            <person name="Holmer R."/>
            <person name="Bu F."/>
            <person name="Rutten L."/>
            <person name="Van Zeijl A."/>
            <person name="Liu W."/>
            <person name="Santuari L."/>
            <person name="Cao Q."/>
            <person name="Sharma T."/>
            <person name="Shen D."/>
            <person name="Roswanjaya Y."/>
            <person name="Wardhani T."/>
            <person name="Kalhor M.S."/>
            <person name="Jansen J."/>
            <person name="Van den Hoogen J."/>
            <person name="Gungor B."/>
            <person name="Hartog M."/>
            <person name="Hontelez J."/>
            <person name="Verver J."/>
            <person name="Yang W.-C."/>
            <person name="Schijlen E."/>
            <person name="Repin R."/>
            <person name="Schilthuizen M."/>
            <person name="Schranz E."/>
            <person name="Heidstra R."/>
            <person name="Miyata K."/>
            <person name="Fedorova E."/>
            <person name="Kohlen W."/>
            <person name="Bisseling T."/>
            <person name="Smit S."/>
            <person name="Geurts R."/>
        </authorList>
    </citation>
    <scope>NUCLEOTIDE SEQUENCE [LARGE SCALE GENOMIC DNA]</scope>
    <source>
        <strain evidence="2">cv. RG33-2</strain>
    </source>
</reference>
<evidence type="ECO:0000313" key="2">
    <source>
        <dbReference type="Proteomes" id="UP000237000"/>
    </source>
</evidence>
<dbReference type="EMBL" id="JXTC01000077">
    <property type="protein sequence ID" value="PON91110.1"/>
    <property type="molecule type" value="Genomic_DNA"/>
</dbReference>
<name>A0A2P5EZZ3_TREOI</name>
<accession>A0A2P5EZZ3</accession>
<dbReference type="InParanoid" id="A0A2P5EZZ3"/>
<comment type="caution">
    <text evidence="1">The sequence shown here is derived from an EMBL/GenBank/DDBJ whole genome shotgun (WGS) entry which is preliminary data.</text>
</comment>
<keyword evidence="2" id="KW-1185">Reference proteome</keyword>
<proteinExistence type="predicted"/>
<dbReference type="Proteomes" id="UP000237000">
    <property type="component" value="Unassembled WGS sequence"/>
</dbReference>
<evidence type="ECO:0000313" key="1">
    <source>
        <dbReference type="EMBL" id="PON91110.1"/>
    </source>
</evidence>
<dbReference type="AlphaFoldDB" id="A0A2P5EZZ3"/>
<protein>
    <submittedName>
        <fullName evidence="1">Uncharacterized protein</fullName>
    </submittedName>
</protein>
<gene>
    <name evidence="1" type="ORF">TorRG33x02_131410</name>
</gene>
<organism evidence="1 2">
    <name type="scientific">Trema orientale</name>
    <name type="common">Charcoal tree</name>
    <name type="synonym">Celtis orientalis</name>
    <dbReference type="NCBI Taxonomy" id="63057"/>
    <lineage>
        <taxon>Eukaryota</taxon>
        <taxon>Viridiplantae</taxon>
        <taxon>Streptophyta</taxon>
        <taxon>Embryophyta</taxon>
        <taxon>Tracheophyta</taxon>
        <taxon>Spermatophyta</taxon>
        <taxon>Magnoliopsida</taxon>
        <taxon>eudicotyledons</taxon>
        <taxon>Gunneridae</taxon>
        <taxon>Pentapetalae</taxon>
        <taxon>rosids</taxon>
        <taxon>fabids</taxon>
        <taxon>Rosales</taxon>
        <taxon>Cannabaceae</taxon>
        <taxon>Trema</taxon>
    </lineage>
</organism>